<name>A0AAW2FJE8_9HYME</name>
<feature type="compositionally biased region" description="Basic and acidic residues" evidence="1">
    <location>
        <begin position="27"/>
        <end position="36"/>
    </location>
</feature>
<keyword evidence="3" id="KW-1185">Reference proteome</keyword>
<dbReference type="Proteomes" id="UP001430953">
    <property type="component" value="Unassembled WGS sequence"/>
</dbReference>
<feature type="region of interest" description="Disordered" evidence="1">
    <location>
        <begin position="1"/>
        <end position="36"/>
    </location>
</feature>
<proteinExistence type="predicted"/>
<accession>A0AAW2FJE8</accession>
<dbReference type="EMBL" id="JADYXP020000010">
    <property type="protein sequence ID" value="KAL0115370.1"/>
    <property type="molecule type" value="Genomic_DNA"/>
</dbReference>
<reference evidence="2 3" key="1">
    <citation type="submission" date="2023-03" db="EMBL/GenBank/DDBJ databases">
        <title>High recombination rates correlate with genetic variation in Cardiocondyla obscurior ants.</title>
        <authorList>
            <person name="Errbii M."/>
        </authorList>
    </citation>
    <scope>NUCLEOTIDE SEQUENCE [LARGE SCALE GENOMIC DNA]</scope>
    <source>
        <strain evidence="2">Alpha-2009</strain>
        <tissue evidence="2">Whole body</tissue>
    </source>
</reference>
<evidence type="ECO:0000313" key="3">
    <source>
        <dbReference type="Proteomes" id="UP001430953"/>
    </source>
</evidence>
<protein>
    <submittedName>
        <fullName evidence="2">Uncharacterized protein</fullName>
    </submittedName>
</protein>
<evidence type="ECO:0000313" key="2">
    <source>
        <dbReference type="EMBL" id="KAL0115370.1"/>
    </source>
</evidence>
<dbReference type="AlphaFoldDB" id="A0AAW2FJE8"/>
<sequence>MPAAFPSGLSDEELRGSAFCSTEEDSEERRQDRDRDRGRRLFLRPVNVILSYDSILTEMAFSSRLTVFHFAGPVAFSGKRESHCWNLTQHPREWTS</sequence>
<organism evidence="2 3">
    <name type="scientific">Cardiocondyla obscurior</name>
    <dbReference type="NCBI Taxonomy" id="286306"/>
    <lineage>
        <taxon>Eukaryota</taxon>
        <taxon>Metazoa</taxon>
        <taxon>Ecdysozoa</taxon>
        <taxon>Arthropoda</taxon>
        <taxon>Hexapoda</taxon>
        <taxon>Insecta</taxon>
        <taxon>Pterygota</taxon>
        <taxon>Neoptera</taxon>
        <taxon>Endopterygota</taxon>
        <taxon>Hymenoptera</taxon>
        <taxon>Apocrita</taxon>
        <taxon>Aculeata</taxon>
        <taxon>Formicoidea</taxon>
        <taxon>Formicidae</taxon>
        <taxon>Myrmicinae</taxon>
        <taxon>Cardiocondyla</taxon>
    </lineage>
</organism>
<comment type="caution">
    <text evidence="2">The sequence shown here is derived from an EMBL/GenBank/DDBJ whole genome shotgun (WGS) entry which is preliminary data.</text>
</comment>
<evidence type="ECO:0000256" key="1">
    <source>
        <dbReference type="SAM" id="MobiDB-lite"/>
    </source>
</evidence>
<gene>
    <name evidence="2" type="ORF">PUN28_010715</name>
</gene>